<feature type="domain" description="PNPLA" evidence="3">
    <location>
        <begin position="48"/>
        <end position="242"/>
    </location>
</feature>
<dbReference type="SUPFAM" id="SSF52151">
    <property type="entry name" value="FabD/lysophospholipase-like"/>
    <property type="match status" value="1"/>
</dbReference>
<dbReference type="InterPro" id="IPR002641">
    <property type="entry name" value="PNPLA_dom"/>
</dbReference>
<feature type="active site" description="Proton acceptor" evidence="2">
    <location>
        <position position="229"/>
    </location>
</feature>
<evidence type="ECO:0000259" key="3">
    <source>
        <dbReference type="PROSITE" id="PS51635"/>
    </source>
</evidence>
<name>A0A3G4ZT80_9VIRU</name>
<accession>A0A3G4ZT80</accession>
<dbReference type="EMBL" id="MK072070">
    <property type="protein sequence ID" value="AYV78106.1"/>
    <property type="molecule type" value="Genomic_DNA"/>
</dbReference>
<keyword evidence="2" id="KW-0378">Hydrolase</keyword>
<evidence type="ECO:0000256" key="2">
    <source>
        <dbReference type="PROSITE-ProRule" id="PRU01161"/>
    </source>
</evidence>
<dbReference type="GO" id="GO:0016042">
    <property type="term" value="P:lipid catabolic process"/>
    <property type="evidence" value="ECO:0007669"/>
    <property type="project" value="UniProtKB-UniRule"/>
</dbReference>
<reference evidence="4" key="1">
    <citation type="submission" date="2018-10" db="EMBL/GenBank/DDBJ databases">
        <title>Hidden diversity of soil giant viruses.</title>
        <authorList>
            <person name="Schulz F."/>
            <person name="Alteio L."/>
            <person name="Goudeau D."/>
            <person name="Ryan E.M."/>
            <person name="Malmstrom R.R."/>
            <person name="Blanchard J."/>
            <person name="Woyke T."/>
        </authorList>
    </citation>
    <scope>NUCLEOTIDE SEQUENCE</scope>
    <source>
        <strain evidence="4">EDV1</strain>
    </source>
</reference>
<dbReference type="GO" id="GO:0016787">
    <property type="term" value="F:hydrolase activity"/>
    <property type="evidence" value="ECO:0007669"/>
    <property type="project" value="UniProtKB-UniRule"/>
</dbReference>
<dbReference type="PROSITE" id="PS51635">
    <property type="entry name" value="PNPLA"/>
    <property type="match status" value="1"/>
</dbReference>
<comment type="caution">
    <text evidence="2">Lacks conserved residue(s) required for the propagation of feature annotation.</text>
</comment>
<evidence type="ECO:0000256" key="1">
    <source>
        <dbReference type="ARBA" id="ARBA00023098"/>
    </source>
</evidence>
<keyword evidence="2" id="KW-0442">Lipid degradation</keyword>
<dbReference type="Pfam" id="PF01734">
    <property type="entry name" value="Patatin"/>
    <property type="match status" value="1"/>
</dbReference>
<proteinExistence type="predicted"/>
<gene>
    <name evidence="4" type="ORF">Edafosvirus5_24</name>
</gene>
<keyword evidence="1 2" id="KW-0443">Lipid metabolism</keyword>
<dbReference type="InterPro" id="IPR052580">
    <property type="entry name" value="Lipid_Hydrolase"/>
</dbReference>
<dbReference type="Gene3D" id="3.40.1090.10">
    <property type="entry name" value="Cytosolic phospholipase A2 catalytic domain"/>
    <property type="match status" value="2"/>
</dbReference>
<feature type="short sequence motif" description="GXSXG" evidence="2">
    <location>
        <begin position="81"/>
        <end position="85"/>
    </location>
</feature>
<organism evidence="4">
    <name type="scientific">Edafosvirus sp</name>
    <dbReference type="NCBI Taxonomy" id="2487765"/>
    <lineage>
        <taxon>Viruses</taxon>
        <taxon>Varidnaviria</taxon>
        <taxon>Bamfordvirae</taxon>
        <taxon>Nucleocytoviricota</taxon>
        <taxon>Megaviricetes</taxon>
        <taxon>Imitervirales</taxon>
        <taxon>Mimiviridae</taxon>
        <taxon>Klosneuvirinae</taxon>
    </lineage>
</organism>
<dbReference type="PANTHER" id="PTHR46394:SF1">
    <property type="entry name" value="PNPLA DOMAIN-CONTAINING PROTEIN"/>
    <property type="match status" value="1"/>
</dbReference>
<dbReference type="CDD" id="cd07207">
    <property type="entry name" value="Pat_ExoU_VipD_like"/>
    <property type="match status" value="1"/>
</dbReference>
<sequence length="370" mass="42547">MNNLSQSWKQWHVDCAKCLTENNLINYDAPKELEKLKSLQNNKKIDNICFAGGGMKCVGYLGAILVLDELNLLSSIKRFSGTSGGALTALLCSLKYDVDDIYNIVTADQSKYQDRKWKFFNWWYYLCNRNFGIYRGNVLAEDIKSFINNKFDKDFPDFRPNNYNPTFRDIYEKYGTELIVTGTNLSTSNVDYFCPKLTPDMPVYVAIRISVSIPAFFESVIYNNCRYVDGGICENYPLDVFCNQSNYVFKKENEDTFKNSLGFAFLSSGTKIIKDINGNDQIENTVETNVNTLQLYGSSIIDFYCTRNFEDEMYFINKNNDEPDAFLNHTVSAYTPCISTCDFNATHNNKMDTVGIFKMVTIRHLVNHFI</sequence>
<feature type="short sequence motif" description="DGA/G" evidence="2">
    <location>
        <begin position="229"/>
        <end position="231"/>
    </location>
</feature>
<feature type="active site" description="Nucleophile" evidence="2">
    <location>
        <position position="83"/>
    </location>
</feature>
<evidence type="ECO:0000313" key="4">
    <source>
        <dbReference type="EMBL" id="AYV78106.1"/>
    </source>
</evidence>
<dbReference type="PANTHER" id="PTHR46394">
    <property type="entry name" value="ANNEXIN"/>
    <property type="match status" value="1"/>
</dbReference>
<dbReference type="InterPro" id="IPR016035">
    <property type="entry name" value="Acyl_Trfase/lysoPLipase"/>
</dbReference>
<protein>
    <submittedName>
        <fullName evidence="4">Patatin</fullName>
    </submittedName>
</protein>